<name>A0A7W7WAT5_9ACTN</name>
<proteinExistence type="predicted"/>
<comment type="caution">
    <text evidence="2">The sequence shown here is derived from an EMBL/GenBank/DDBJ whole genome shotgun (WGS) entry which is preliminary data.</text>
</comment>
<dbReference type="AlphaFoldDB" id="A0A7W7WAT5"/>
<keyword evidence="1" id="KW-0472">Membrane</keyword>
<dbReference type="Proteomes" id="UP000534286">
    <property type="component" value="Unassembled WGS sequence"/>
</dbReference>
<feature type="transmembrane region" description="Helical" evidence="1">
    <location>
        <begin position="45"/>
        <end position="64"/>
    </location>
</feature>
<dbReference type="RefSeq" id="WP_246466200.1">
    <property type="nucleotide sequence ID" value="NZ_BAABEK010000097.1"/>
</dbReference>
<dbReference type="EMBL" id="JACHJU010000001">
    <property type="protein sequence ID" value="MBB4939479.1"/>
    <property type="molecule type" value="Genomic_DNA"/>
</dbReference>
<evidence type="ECO:0000256" key="1">
    <source>
        <dbReference type="SAM" id="Phobius"/>
    </source>
</evidence>
<keyword evidence="1" id="KW-1133">Transmembrane helix</keyword>
<evidence type="ECO:0000313" key="2">
    <source>
        <dbReference type="EMBL" id="MBB4939479.1"/>
    </source>
</evidence>
<organism evidence="2 3">
    <name type="scientific">Streptosporangium album</name>
    <dbReference type="NCBI Taxonomy" id="47479"/>
    <lineage>
        <taxon>Bacteria</taxon>
        <taxon>Bacillati</taxon>
        <taxon>Actinomycetota</taxon>
        <taxon>Actinomycetes</taxon>
        <taxon>Streptosporangiales</taxon>
        <taxon>Streptosporangiaceae</taxon>
        <taxon>Streptosporangium</taxon>
    </lineage>
</organism>
<gene>
    <name evidence="2" type="ORF">FHR32_003784</name>
</gene>
<accession>A0A7W7WAT5</accession>
<keyword evidence="3" id="KW-1185">Reference proteome</keyword>
<sequence length="295" mass="31422">MTVNGQKIAEELRLIAGEAQPVNALAYASRAATGSSRRRRLSWSLAGLAVAAASVVGVLVVIPFSGGQNIAAQVFELPQNTPEQLRAVRECMPMGGPVHDMNGKQRIPGHGKAEDFRVLVEYRDAVGSTALVGSTAGFVFCTPQKYEAFAERAVFTYWGYKSPGDLAAGLSGSLTVDAYEDQTDSHGMRDDDQSGGSYRVVAGRVAPGVRRVEIDWADGRLTDAQVANGFFVGRVLGESVSDPQGGVDALGEPRKILDTPSVTVTAYDEAGQVVGQEKDVNYAWRGPAYRPTGRN</sequence>
<reference evidence="2 3" key="1">
    <citation type="submission" date="2020-08" db="EMBL/GenBank/DDBJ databases">
        <title>Sequencing the genomes of 1000 actinobacteria strains.</title>
        <authorList>
            <person name="Klenk H.-P."/>
        </authorList>
    </citation>
    <scope>NUCLEOTIDE SEQUENCE [LARGE SCALE GENOMIC DNA]</scope>
    <source>
        <strain evidence="2 3">DSM 43023</strain>
    </source>
</reference>
<protein>
    <submittedName>
        <fullName evidence="2">Uncharacterized protein</fullName>
    </submittedName>
</protein>
<keyword evidence="1" id="KW-0812">Transmembrane</keyword>
<evidence type="ECO:0000313" key="3">
    <source>
        <dbReference type="Proteomes" id="UP000534286"/>
    </source>
</evidence>